<dbReference type="PROSITE" id="PS51186">
    <property type="entry name" value="GNAT"/>
    <property type="match status" value="1"/>
</dbReference>
<dbReference type="EC" id="2.3.1.-" evidence="2"/>
<dbReference type="RefSeq" id="WP_005769964.1">
    <property type="nucleotide sequence ID" value="NC_009727.1"/>
</dbReference>
<dbReference type="SUPFAM" id="SSF55729">
    <property type="entry name" value="Acyl-CoA N-acyltransferases (Nat)"/>
    <property type="match status" value="1"/>
</dbReference>
<dbReference type="AlphaFoldDB" id="A9KBU2"/>
<evidence type="ECO:0000313" key="3">
    <source>
        <dbReference type="Proteomes" id="UP000008555"/>
    </source>
</evidence>
<sequence length="238" mass="27553">MNWKNEFNQSVGVPTNCQLPLPRPRGAVLAGRYCVLEPLEVNKHAALLFDSLSIDNRGESWTYLPYGPFEDGEAFQEWARKLISDEDVLLYAILNAKTQRPVGVAGYLRINPAHGLIEIGHLHFSTLLRRTPAATEALYLMIRYVFEEIKYRRCEWKCHWLNEPSRRAALRLGFKFEGVFRQHQVVKGRNRDTAWFSIIDGEWPPIKTNIEKWLNPLNFDLEGKQIISLRELSSSRGE</sequence>
<accession>A9KBU2</accession>
<name>A9KBU2_COXBN</name>
<dbReference type="FunFam" id="3.40.630.30:FF:000047">
    <property type="entry name" value="Acetyltransferase, GNAT family"/>
    <property type="match status" value="1"/>
</dbReference>
<dbReference type="InterPro" id="IPR016181">
    <property type="entry name" value="Acyl_CoA_acyltransferase"/>
</dbReference>
<dbReference type="KEGG" id="cbd:CBUD_0212"/>
<dbReference type="InterPro" id="IPR000182">
    <property type="entry name" value="GNAT_dom"/>
</dbReference>
<dbReference type="InterPro" id="IPR051908">
    <property type="entry name" value="Ribosomal_N-acetyltransferase"/>
</dbReference>
<dbReference type="GO" id="GO:1990189">
    <property type="term" value="F:protein N-terminal-serine acetyltransferase activity"/>
    <property type="evidence" value="ECO:0007669"/>
    <property type="project" value="TreeGrafter"/>
</dbReference>
<dbReference type="HOGENOM" id="CLU_013985_1_2_6"/>
<dbReference type="GO" id="GO:0005737">
    <property type="term" value="C:cytoplasm"/>
    <property type="evidence" value="ECO:0007669"/>
    <property type="project" value="TreeGrafter"/>
</dbReference>
<keyword evidence="2" id="KW-0012">Acyltransferase</keyword>
<dbReference type="Proteomes" id="UP000008555">
    <property type="component" value="Chromosome"/>
</dbReference>
<dbReference type="PANTHER" id="PTHR43441:SF2">
    <property type="entry name" value="FAMILY ACETYLTRANSFERASE, PUTATIVE (AFU_ORTHOLOGUE AFUA_7G00850)-RELATED"/>
    <property type="match status" value="1"/>
</dbReference>
<dbReference type="GO" id="GO:0008999">
    <property type="term" value="F:protein-N-terminal-alanine acetyltransferase activity"/>
    <property type="evidence" value="ECO:0007669"/>
    <property type="project" value="TreeGrafter"/>
</dbReference>
<feature type="domain" description="N-acetyltransferase" evidence="1">
    <location>
        <begin position="47"/>
        <end position="192"/>
    </location>
</feature>
<reference evidence="2 3" key="1">
    <citation type="journal article" date="2009" name="Infect. Immun.">
        <title>Comparative genomics reveal extensive transposon-mediated genomic plasticity and diversity among potential effector proteins within the genus Coxiella.</title>
        <authorList>
            <person name="Beare P.A."/>
            <person name="Unsworth N."/>
            <person name="Andoh M."/>
            <person name="Voth D.E."/>
            <person name="Omsland A."/>
            <person name="Gilk S.D."/>
            <person name="Williams K.P."/>
            <person name="Sobral B.W."/>
            <person name="Kupko J.J.III."/>
            <person name="Porcella S.F."/>
            <person name="Samuel J.E."/>
            <person name="Heinzen R.A."/>
        </authorList>
    </citation>
    <scope>NUCLEOTIDE SEQUENCE [LARGE SCALE GENOMIC DNA]</scope>
    <source>
        <strain evidence="2 3">Dugway 5J108-111</strain>
    </source>
</reference>
<dbReference type="Gene3D" id="3.40.630.30">
    <property type="match status" value="1"/>
</dbReference>
<proteinExistence type="predicted"/>
<evidence type="ECO:0000313" key="2">
    <source>
        <dbReference type="EMBL" id="ABS77503.1"/>
    </source>
</evidence>
<gene>
    <name evidence="2" type="ordered locus">CBUD_0212</name>
</gene>
<dbReference type="Pfam" id="PF13302">
    <property type="entry name" value="Acetyltransf_3"/>
    <property type="match status" value="1"/>
</dbReference>
<keyword evidence="2" id="KW-0808">Transferase</keyword>
<protein>
    <submittedName>
        <fullName evidence="2">Ribosomal-protein-serine acetyltransferase</fullName>
        <ecNumber evidence="2">2.3.1.-</ecNumber>
    </submittedName>
</protein>
<organism evidence="2 3">
    <name type="scientific">Coxiella burnetii (strain Dugway 5J108-111)</name>
    <dbReference type="NCBI Taxonomy" id="434922"/>
    <lineage>
        <taxon>Bacteria</taxon>
        <taxon>Pseudomonadati</taxon>
        <taxon>Pseudomonadota</taxon>
        <taxon>Gammaproteobacteria</taxon>
        <taxon>Legionellales</taxon>
        <taxon>Coxiellaceae</taxon>
        <taxon>Coxiella</taxon>
    </lineage>
</organism>
<dbReference type="EMBL" id="CP000733">
    <property type="protein sequence ID" value="ABS77503.1"/>
    <property type="molecule type" value="Genomic_DNA"/>
</dbReference>
<dbReference type="PANTHER" id="PTHR43441">
    <property type="entry name" value="RIBOSOMAL-PROTEIN-SERINE ACETYLTRANSFERASE"/>
    <property type="match status" value="1"/>
</dbReference>
<evidence type="ECO:0000259" key="1">
    <source>
        <dbReference type="PROSITE" id="PS51186"/>
    </source>
</evidence>